<dbReference type="InterPro" id="IPR010419">
    <property type="entry name" value="CO_DH_gsu"/>
</dbReference>
<keyword evidence="3" id="KW-1185">Reference proteome</keyword>
<dbReference type="Pfam" id="PF06240">
    <property type="entry name" value="COXG"/>
    <property type="match status" value="1"/>
</dbReference>
<dbReference type="SUPFAM" id="SSF55961">
    <property type="entry name" value="Bet v1-like"/>
    <property type="match status" value="1"/>
</dbReference>
<proteinExistence type="predicted"/>
<evidence type="ECO:0000313" key="2">
    <source>
        <dbReference type="EMBL" id="GAA4506958.1"/>
    </source>
</evidence>
<evidence type="ECO:0008006" key="4">
    <source>
        <dbReference type="Google" id="ProtNLM"/>
    </source>
</evidence>
<feature type="region of interest" description="Disordered" evidence="1">
    <location>
        <begin position="161"/>
        <end position="301"/>
    </location>
</feature>
<dbReference type="CDD" id="cd07823">
    <property type="entry name" value="SRPBCC_5"/>
    <property type="match status" value="1"/>
</dbReference>
<comment type="caution">
    <text evidence="2">The sequence shown here is derived from an EMBL/GenBank/DDBJ whole genome shotgun (WGS) entry which is preliminary data.</text>
</comment>
<gene>
    <name evidence="2" type="ORF">GCM10023191_064780</name>
</gene>
<dbReference type="PANTHER" id="PTHR38588:SF1">
    <property type="entry name" value="BLL0334 PROTEIN"/>
    <property type="match status" value="1"/>
</dbReference>
<evidence type="ECO:0000313" key="3">
    <source>
        <dbReference type="Proteomes" id="UP001500503"/>
    </source>
</evidence>
<dbReference type="Proteomes" id="UP001500503">
    <property type="component" value="Unassembled WGS sequence"/>
</dbReference>
<name>A0ABP8QRM1_9ACTN</name>
<dbReference type="InterPro" id="IPR023393">
    <property type="entry name" value="START-like_dom_sf"/>
</dbReference>
<dbReference type="EMBL" id="BAABHF010000040">
    <property type="protein sequence ID" value="GAA4506958.1"/>
    <property type="molecule type" value="Genomic_DNA"/>
</dbReference>
<protein>
    <recommendedName>
        <fullName evidence="4">Carbon monoxide dehydrogenase subunit G</fullName>
    </recommendedName>
</protein>
<dbReference type="PANTHER" id="PTHR38588">
    <property type="entry name" value="BLL0334 PROTEIN"/>
    <property type="match status" value="1"/>
</dbReference>
<accession>A0ABP8QRM1</accession>
<dbReference type="Gene3D" id="3.30.530.20">
    <property type="match status" value="1"/>
</dbReference>
<organism evidence="2 3">
    <name type="scientific">Actinoallomurus oryzae</name>
    <dbReference type="NCBI Taxonomy" id="502180"/>
    <lineage>
        <taxon>Bacteria</taxon>
        <taxon>Bacillati</taxon>
        <taxon>Actinomycetota</taxon>
        <taxon>Actinomycetes</taxon>
        <taxon>Streptosporangiales</taxon>
        <taxon>Thermomonosporaceae</taxon>
        <taxon>Actinoallomurus</taxon>
    </lineage>
</organism>
<sequence>MESIRGDGLSPGRTPMLIENSFDVDADPDRVFGFLQNPHNVATCFPGAELTEDLGDDRYKGKVKIKLGPVTASFTGTARITEKDETARVAVLVAEGKDARGSGTAKATATMRVEPRDGGSSVLLKTDLTISGRLAQFGRGIMADVSNRMVGDLAARVRERIEAEPESGTPGAPAAGTPDTTATETPAAAPATEAPATETAAADAAPSEAGTSAGTTEAEAPVATEPPATTKPSAATEPTMNADAGAGAESDAGANSGPGSGAAATGAKTAGDAGKAAAPTGTAGAAPASSSASSAEPASAIKASTMVKVVLAGMFRRLFARLRGRSDRG</sequence>
<reference evidence="3" key="1">
    <citation type="journal article" date="2019" name="Int. J. Syst. Evol. Microbiol.">
        <title>The Global Catalogue of Microorganisms (GCM) 10K type strain sequencing project: providing services to taxonomists for standard genome sequencing and annotation.</title>
        <authorList>
            <consortium name="The Broad Institute Genomics Platform"/>
            <consortium name="The Broad Institute Genome Sequencing Center for Infectious Disease"/>
            <person name="Wu L."/>
            <person name="Ma J."/>
        </authorList>
    </citation>
    <scope>NUCLEOTIDE SEQUENCE [LARGE SCALE GENOMIC DNA]</scope>
    <source>
        <strain evidence="3">JCM 17933</strain>
    </source>
</reference>
<feature type="compositionally biased region" description="Low complexity" evidence="1">
    <location>
        <begin position="166"/>
        <end position="230"/>
    </location>
</feature>
<evidence type="ECO:0000256" key="1">
    <source>
        <dbReference type="SAM" id="MobiDB-lite"/>
    </source>
</evidence>
<feature type="compositionally biased region" description="Low complexity" evidence="1">
    <location>
        <begin position="241"/>
        <end position="301"/>
    </location>
</feature>